<evidence type="ECO:0000313" key="1">
    <source>
        <dbReference type="EMBL" id="RFC64836.1"/>
    </source>
</evidence>
<keyword evidence="2" id="KW-1185">Reference proteome</keyword>
<protein>
    <submittedName>
        <fullName evidence="1">Uncharacterized protein</fullName>
    </submittedName>
</protein>
<gene>
    <name evidence="1" type="ORF">DY251_17880</name>
</gene>
<sequence>MGVLRASAILCVGVVALSAAISGAGKWLGHTIALGGHSDDQTVHEIVIGNDVVAVPANAIRFEKDRHSGTAERLDVYLSWPDLEGYSKEKSDLFNHTGKDGSLIFLTFEPRMMSRDMSGRFEPIYRQLIEQPGLPGPGDTTLYKFTAKSGYMDEELAVAGRTGQTPFVARCLTDDESRQSLAQCQRDVLLTDGLSLSYRFPKTLLANWQAMESAVLERARFMLKTGAPASINGS</sequence>
<comment type="caution">
    <text evidence="1">The sequence shown here is derived from an EMBL/GenBank/DDBJ whole genome shotgun (WGS) entry which is preliminary data.</text>
</comment>
<dbReference type="Proteomes" id="UP000262379">
    <property type="component" value="Unassembled WGS sequence"/>
</dbReference>
<accession>A0A371X6I7</accession>
<dbReference type="EMBL" id="QURN01000016">
    <property type="protein sequence ID" value="RFC64836.1"/>
    <property type="molecule type" value="Genomic_DNA"/>
</dbReference>
<proteinExistence type="predicted"/>
<name>A0A371X6I7_9HYPH</name>
<evidence type="ECO:0000313" key="2">
    <source>
        <dbReference type="Proteomes" id="UP000262379"/>
    </source>
</evidence>
<organism evidence="1 2">
    <name type="scientific">Mesorhizobium denitrificans</name>
    <dbReference type="NCBI Taxonomy" id="2294114"/>
    <lineage>
        <taxon>Bacteria</taxon>
        <taxon>Pseudomonadati</taxon>
        <taxon>Pseudomonadota</taxon>
        <taxon>Alphaproteobacteria</taxon>
        <taxon>Hyphomicrobiales</taxon>
        <taxon>Phyllobacteriaceae</taxon>
        <taxon>Mesorhizobium</taxon>
    </lineage>
</organism>
<dbReference type="AlphaFoldDB" id="A0A371X6I7"/>
<reference evidence="2" key="1">
    <citation type="submission" date="2018-08" db="EMBL/GenBank/DDBJ databases">
        <authorList>
            <person name="Im W.T."/>
        </authorList>
    </citation>
    <scope>NUCLEOTIDE SEQUENCE [LARGE SCALE GENOMIC DNA]</scope>
    <source>
        <strain evidence="2">LA-28</strain>
    </source>
</reference>